<evidence type="ECO:0000313" key="2">
    <source>
        <dbReference type="EMBL" id="OPH53332.1"/>
    </source>
</evidence>
<accession>A0A1V4HFZ0</accession>
<dbReference type="Proteomes" id="UP000190626">
    <property type="component" value="Unassembled WGS sequence"/>
</dbReference>
<feature type="chain" id="PRO_5011962959" evidence="1">
    <location>
        <begin position="24"/>
        <end position="132"/>
    </location>
</feature>
<keyword evidence="1" id="KW-0732">Signal</keyword>
<comment type="caution">
    <text evidence="2">The sequence shown here is derived from an EMBL/GenBank/DDBJ whole genome shotgun (WGS) entry which is preliminary data.</text>
</comment>
<sequence>MKKKAAILLTAVLCLSFTSSAFAAVNKDTEKTTNLKGFDLKAELIIGNFLNPNGYARNTASLQSYQLKATVKVTNSDGTTDSKTSTGTNTTQIETGTQYANTYSSTNVKFDGGHEFTDSKYGYWYASTYYYF</sequence>
<dbReference type="AlphaFoldDB" id="A0A1V4HFZ0"/>
<keyword evidence="3" id="KW-1185">Reference proteome</keyword>
<proteinExistence type="predicted"/>
<dbReference type="STRING" id="1469647.BC351_05505"/>
<protein>
    <submittedName>
        <fullName evidence="2">Uncharacterized protein</fullName>
    </submittedName>
</protein>
<reference evidence="3" key="1">
    <citation type="submission" date="2016-07" db="EMBL/GenBank/DDBJ databases">
        <authorList>
            <person name="Florea S."/>
            <person name="Webb J.S."/>
            <person name="Jaromczyk J."/>
            <person name="Schardl C.L."/>
        </authorList>
    </citation>
    <scope>NUCLEOTIDE SEQUENCE [LARGE SCALE GENOMIC DNA]</scope>
    <source>
        <strain evidence="3">CY1</strain>
    </source>
</reference>
<feature type="signal peptide" evidence="1">
    <location>
        <begin position="1"/>
        <end position="23"/>
    </location>
</feature>
<dbReference type="RefSeq" id="WP_079415338.1">
    <property type="nucleotide sequence ID" value="NZ_MBTG01000023.1"/>
</dbReference>
<dbReference type="EMBL" id="MBTG01000023">
    <property type="protein sequence ID" value="OPH53332.1"/>
    <property type="molecule type" value="Genomic_DNA"/>
</dbReference>
<name>A0A1V4HFZ0_9BACL</name>
<gene>
    <name evidence="2" type="ORF">BC351_05505</name>
</gene>
<organism evidence="2 3">
    <name type="scientific">Paenibacillus ferrarius</name>
    <dbReference type="NCBI Taxonomy" id="1469647"/>
    <lineage>
        <taxon>Bacteria</taxon>
        <taxon>Bacillati</taxon>
        <taxon>Bacillota</taxon>
        <taxon>Bacilli</taxon>
        <taxon>Bacillales</taxon>
        <taxon>Paenibacillaceae</taxon>
        <taxon>Paenibacillus</taxon>
    </lineage>
</organism>
<evidence type="ECO:0000313" key="3">
    <source>
        <dbReference type="Proteomes" id="UP000190626"/>
    </source>
</evidence>
<evidence type="ECO:0000256" key="1">
    <source>
        <dbReference type="SAM" id="SignalP"/>
    </source>
</evidence>